<dbReference type="RefSeq" id="WP_084912956.1">
    <property type="nucleotide sequence ID" value="NZ_MRWE01000031.1"/>
</dbReference>
<comment type="caution">
    <text evidence="1">The sequence shown here is derived from an EMBL/GenBank/DDBJ whole genome shotgun (WGS) entry which is preliminary data.</text>
</comment>
<name>A0A1X0WBV2_9GAMM</name>
<protein>
    <submittedName>
        <fullName evidence="1">Anti-sigma factor</fullName>
    </submittedName>
</protein>
<organism evidence="1 2">
    <name type="scientific">Rouxiella badensis</name>
    <dbReference type="NCBI Taxonomy" id="1646377"/>
    <lineage>
        <taxon>Bacteria</taxon>
        <taxon>Pseudomonadati</taxon>
        <taxon>Pseudomonadota</taxon>
        <taxon>Gammaproteobacteria</taxon>
        <taxon>Enterobacterales</taxon>
        <taxon>Yersiniaceae</taxon>
        <taxon>Rouxiella</taxon>
    </lineage>
</organism>
<dbReference type="AlphaFoldDB" id="A0A1X0WBV2"/>
<dbReference type="Proteomes" id="UP000192536">
    <property type="component" value="Unassembled WGS sequence"/>
</dbReference>
<gene>
    <name evidence="1" type="ORF">BS640_16770</name>
</gene>
<evidence type="ECO:0000313" key="2">
    <source>
        <dbReference type="Proteomes" id="UP000192536"/>
    </source>
</evidence>
<dbReference type="EMBL" id="MRWE01000031">
    <property type="protein sequence ID" value="ORJ24277.1"/>
    <property type="molecule type" value="Genomic_DNA"/>
</dbReference>
<evidence type="ECO:0000313" key="1">
    <source>
        <dbReference type="EMBL" id="ORJ24277.1"/>
    </source>
</evidence>
<accession>A0A1X0WBV2</accession>
<proteinExistence type="predicted"/>
<reference evidence="1 2" key="1">
    <citation type="journal article" date="2017" name="Int. J. Syst. Evol. Microbiol.">
        <title>Rouxiella badensis sp. nov. and Rouxiella silvae sp. nov. isolated from peat bog soil in Germany and emendation of the genus description.</title>
        <authorList>
            <person name="Le Fleche-Mateos A."/>
            <person name="Kugler J.H."/>
            <person name="Hansen S.H."/>
            <person name="Syldatk C."/>
            <person name="Hausmann R."/>
            <person name="Lomprez F."/>
            <person name="Vandenbogaert M."/>
            <person name="Manuguerra J.C."/>
            <person name="Grimont P.A."/>
        </authorList>
    </citation>
    <scope>NUCLEOTIDE SEQUENCE [LARGE SCALE GENOMIC DNA]</scope>
    <source>
        <strain evidence="1 2">DSM 100043</strain>
    </source>
</reference>
<keyword evidence="2" id="KW-1185">Reference proteome</keyword>
<sequence length="263" mass="29353">MTDNLSLFSNDDTLLVAYLDNELKGDQRRALEKRLQHDEALSTRLSQLEQTQFDFGAAFSPMLDQAPVAEIQSRLDKLAYIPTAEATKVGLSRRSLLAAALSFLMIGAGVGRFVLSPDPDSADQSWRDRVAQYMSLYTADTLADVSDSPALQQQELNRVAKEVGIALKTPQLKITGAQLKNARILRYDDYNIAQISWLDEKYGPLALCITPNSRAGAQAQIAEKRLGMNVVYWRREGYNFMLIGRAPERDIQQQGVELLNNIS</sequence>
<dbReference type="STRING" id="1646377.BS640_16770"/>